<gene>
    <name evidence="1" type="ORF">S03H2_47326</name>
</gene>
<dbReference type="AlphaFoldDB" id="X1INP8"/>
<proteinExistence type="predicted"/>
<comment type="caution">
    <text evidence="1">The sequence shown here is derived from an EMBL/GenBank/DDBJ whole genome shotgun (WGS) entry which is preliminary data.</text>
</comment>
<sequence length="33" mass="3527">MQAKETFGEPLCIVRDMGIGGRDAATYVFPGVP</sequence>
<protein>
    <submittedName>
        <fullName evidence="1">Uncharacterized protein</fullName>
    </submittedName>
</protein>
<feature type="non-terminal residue" evidence="1">
    <location>
        <position position="33"/>
    </location>
</feature>
<evidence type="ECO:0000313" key="1">
    <source>
        <dbReference type="EMBL" id="GAH70875.1"/>
    </source>
</evidence>
<accession>X1INP8</accession>
<dbReference type="EMBL" id="BARU01029779">
    <property type="protein sequence ID" value="GAH70875.1"/>
    <property type="molecule type" value="Genomic_DNA"/>
</dbReference>
<organism evidence="1">
    <name type="scientific">marine sediment metagenome</name>
    <dbReference type="NCBI Taxonomy" id="412755"/>
    <lineage>
        <taxon>unclassified sequences</taxon>
        <taxon>metagenomes</taxon>
        <taxon>ecological metagenomes</taxon>
    </lineage>
</organism>
<name>X1INP8_9ZZZZ</name>
<reference evidence="1" key="1">
    <citation type="journal article" date="2014" name="Front. Microbiol.">
        <title>High frequency of phylogenetically diverse reductive dehalogenase-homologous genes in deep subseafloor sedimentary metagenomes.</title>
        <authorList>
            <person name="Kawai M."/>
            <person name="Futagami T."/>
            <person name="Toyoda A."/>
            <person name="Takaki Y."/>
            <person name="Nishi S."/>
            <person name="Hori S."/>
            <person name="Arai W."/>
            <person name="Tsubouchi T."/>
            <person name="Morono Y."/>
            <person name="Uchiyama I."/>
            <person name="Ito T."/>
            <person name="Fujiyama A."/>
            <person name="Inagaki F."/>
            <person name="Takami H."/>
        </authorList>
    </citation>
    <scope>NUCLEOTIDE SEQUENCE</scope>
    <source>
        <strain evidence="1">Expedition CK06-06</strain>
    </source>
</reference>